<protein>
    <submittedName>
        <fullName evidence="1">Uncharacterized protein</fullName>
    </submittedName>
</protein>
<reference evidence="1 2" key="1">
    <citation type="submission" date="2016-02" db="EMBL/GenBank/DDBJ databases">
        <title>Band-tailed pigeon sequencing and assembly.</title>
        <authorList>
            <person name="Soares A.E."/>
            <person name="Novak B.J."/>
            <person name="Rice E.S."/>
            <person name="O'Connell B."/>
            <person name="Chang D."/>
            <person name="Weber S."/>
            <person name="Shapiro B."/>
        </authorList>
    </citation>
    <scope>NUCLEOTIDE SEQUENCE [LARGE SCALE GENOMIC DNA]</scope>
    <source>
        <strain evidence="1">BTP2013</strain>
        <tissue evidence="1">Blood</tissue>
    </source>
</reference>
<dbReference type="Proteomes" id="UP000190648">
    <property type="component" value="Unassembled WGS sequence"/>
</dbReference>
<gene>
    <name evidence="1" type="ORF">AV530_016863</name>
</gene>
<evidence type="ECO:0000313" key="1">
    <source>
        <dbReference type="EMBL" id="OPJ66896.1"/>
    </source>
</evidence>
<dbReference type="AlphaFoldDB" id="A0A1V4J3V0"/>
<keyword evidence="2" id="KW-1185">Reference proteome</keyword>
<accession>A0A1V4J3V0</accession>
<organism evidence="1 2">
    <name type="scientific">Patagioenas fasciata monilis</name>
    <dbReference type="NCBI Taxonomy" id="372326"/>
    <lineage>
        <taxon>Eukaryota</taxon>
        <taxon>Metazoa</taxon>
        <taxon>Chordata</taxon>
        <taxon>Craniata</taxon>
        <taxon>Vertebrata</taxon>
        <taxon>Euteleostomi</taxon>
        <taxon>Archelosauria</taxon>
        <taxon>Archosauria</taxon>
        <taxon>Dinosauria</taxon>
        <taxon>Saurischia</taxon>
        <taxon>Theropoda</taxon>
        <taxon>Coelurosauria</taxon>
        <taxon>Aves</taxon>
        <taxon>Neognathae</taxon>
        <taxon>Neoaves</taxon>
        <taxon>Columbimorphae</taxon>
        <taxon>Columbiformes</taxon>
        <taxon>Columbidae</taxon>
        <taxon>Patagioenas</taxon>
    </lineage>
</organism>
<comment type="caution">
    <text evidence="1">The sequence shown here is derived from an EMBL/GenBank/DDBJ whole genome shotgun (WGS) entry which is preliminary data.</text>
</comment>
<evidence type="ECO:0000313" key="2">
    <source>
        <dbReference type="Proteomes" id="UP000190648"/>
    </source>
</evidence>
<sequence>MSTTSKFRNCLGCNFPWEHRLVRSGSCYNSCVCWDCTGDCWQEVAPAILSSWLMVNWPGQEPVEQTFLLPLLERKN</sequence>
<name>A0A1V4J3V0_PATFA</name>
<proteinExistence type="predicted"/>
<dbReference type="EMBL" id="LSYS01009367">
    <property type="protein sequence ID" value="OPJ66896.1"/>
    <property type="molecule type" value="Genomic_DNA"/>
</dbReference>